<keyword evidence="3" id="KW-0342">GTP-binding</keyword>
<proteinExistence type="inferred from homology"/>
<feature type="domain" description="AIG1-type G" evidence="4">
    <location>
        <begin position="16"/>
        <end position="216"/>
    </location>
</feature>
<evidence type="ECO:0000256" key="3">
    <source>
        <dbReference type="ARBA" id="ARBA00023134"/>
    </source>
</evidence>
<evidence type="ECO:0000313" key="6">
    <source>
        <dbReference type="RefSeq" id="XP_017319870.1"/>
    </source>
</evidence>
<dbReference type="InterPro" id="IPR027417">
    <property type="entry name" value="P-loop_NTPase"/>
</dbReference>
<organism evidence="5 6">
    <name type="scientific">Ictalurus punctatus</name>
    <name type="common">Channel catfish</name>
    <name type="synonym">Silurus punctatus</name>
    <dbReference type="NCBI Taxonomy" id="7998"/>
    <lineage>
        <taxon>Eukaryota</taxon>
        <taxon>Metazoa</taxon>
        <taxon>Chordata</taxon>
        <taxon>Craniata</taxon>
        <taxon>Vertebrata</taxon>
        <taxon>Euteleostomi</taxon>
        <taxon>Actinopterygii</taxon>
        <taxon>Neopterygii</taxon>
        <taxon>Teleostei</taxon>
        <taxon>Ostariophysi</taxon>
        <taxon>Siluriformes</taxon>
        <taxon>Ictaluridae</taxon>
        <taxon>Ictalurus</taxon>
    </lineage>
</organism>
<evidence type="ECO:0000313" key="5">
    <source>
        <dbReference type="Proteomes" id="UP000221080"/>
    </source>
</evidence>
<dbReference type="RefSeq" id="XP_017319870.1">
    <property type="nucleotide sequence ID" value="XM_017464381.3"/>
</dbReference>
<comment type="similarity">
    <text evidence="1">Belongs to the TRAFAC class TrmE-Era-EngA-EngB-Septin-like GTPase superfamily. AIG1/Toc34/Toc159-like paraseptin GTPase family. IAN subfamily.</text>
</comment>
<dbReference type="Pfam" id="PF04548">
    <property type="entry name" value="AIG1"/>
    <property type="match status" value="1"/>
</dbReference>
<evidence type="ECO:0000256" key="1">
    <source>
        <dbReference type="ARBA" id="ARBA00008535"/>
    </source>
</evidence>
<sequence length="276" mass="30469">MSAMETEKVQSEQVNTSEVRIVLVGKTGVGKSAAGNTILGEEAFTSELSSSSVSSDSEKVKGKRNGRKIAVIDTPGLFDTGISNDEITKKIKTCVFLSAPGPHVFLVVIQLGRFTKEEEATLEIIKSIFGDDSLQYIMVLFTHGERLARSTMTIHEFVRKTPQLINFIQTTSGRYHVFNNEVKDPMQVNMLLEQIEQLITRNGGHHYTNEMLQMAEKAIQEEQLRIQRETQMDAEQAREKAERSNMYKKTAAGIGVATVAAGLATAAALRGQCTIQ</sequence>
<keyword evidence="5" id="KW-1185">Reference proteome</keyword>
<dbReference type="OrthoDB" id="8954335at2759"/>
<reference evidence="6" key="2">
    <citation type="submission" date="2025-08" db="UniProtKB">
        <authorList>
            <consortium name="RefSeq"/>
        </authorList>
    </citation>
    <scope>IDENTIFICATION</scope>
    <source>
        <tissue evidence="6">Blood</tissue>
    </source>
</reference>
<dbReference type="PROSITE" id="PS51720">
    <property type="entry name" value="G_AIG1"/>
    <property type="match status" value="1"/>
</dbReference>
<protein>
    <submittedName>
        <fullName evidence="6">GTPase IMAP family member 4 isoform X3</fullName>
    </submittedName>
</protein>
<gene>
    <name evidence="6" type="primary">LOC108263508</name>
</gene>
<dbReference type="CDD" id="cd01852">
    <property type="entry name" value="AIG1"/>
    <property type="match status" value="1"/>
</dbReference>
<dbReference type="SUPFAM" id="SSF52540">
    <property type="entry name" value="P-loop containing nucleoside triphosphate hydrolases"/>
    <property type="match status" value="1"/>
</dbReference>
<dbReference type="Gene3D" id="3.40.50.300">
    <property type="entry name" value="P-loop containing nucleotide triphosphate hydrolases"/>
    <property type="match status" value="1"/>
</dbReference>
<dbReference type="PANTHER" id="PTHR10903:SF186">
    <property type="entry name" value="GTPASE IMAP FAMILY MEMBER 4-LIKE-RELATED"/>
    <property type="match status" value="1"/>
</dbReference>
<accession>A0A2D0QQX4</accession>
<dbReference type="GeneID" id="108263508"/>
<name>A0A2D0QQX4_ICTPU</name>
<dbReference type="InterPro" id="IPR045058">
    <property type="entry name" value="GIMA/IAN/Toc"/>
</dbReference>
<keyword evidence="2" id="KW-0547">Nucleotide-binding</keyword>
<dbReference type="GO" id="GO:0005525">
    <property type="term" value="F:GTP binding"/>
    <property type="evidence" value="ECO:0007669"/>
    <property type="project" value="UniProtKB-KW"/>
</dbReference>
<dbReference type="Proteomes" id="UP000221080">
    <property type="component" value="Chromosome 3"/>
</dbReference>
<dbReference type="PANTHER" id="PTHR10903">
    <property type="entry name" value="GTPASE, IMAP FAMILY MEMBER-RELATED"/>
    <property type="match status" value="1"/>
</dbReference>
<dbReference type="InterPro" id="IPR006703">
    <property type="entry name" value="G_AIG1"/>
</dbReference>
<evidence type="ECO:0000259" key="4">
    <source>
        <dbReference type="PROSITE" id="PS51720"/>
    </source>
</evidence>
<dbReference type="FunFam" id="3.40.50.300:FF:000366">
    <property type="entry name" value="GTPase, IMAP family member 2"/>
    <property type="match status" value="1"/>
</dbReference>
<reference evidence="5" key="1">
    <citation type="journal article" date="2016" name="Nat. Commun.">
        <title>The channel catfish genome sequence provides insights into the evolution of scale formation in teleosts.</title>
        <authorList>
            <person name="Liu Z."/>
            <person name="Liu S."/>
            <person name="Yao J."/>
            <person name="Bao L."/>
            <person name="Zhang J."/>
            <person name="Li Y."/>
            <person name="Jiang C."/>
            <person name="Sun L."/>
            <person name="Wang R."/>
            <person name="Zhang Y."/>
            <person name="Zhou T."/>
            <person name="Zeng Q."/>
            <person name="Fu Q."/>
            <person name="Gao S."/>
            <person name="Li N."/>
            <person name="Koren S."/>
            <person name="Jiang Y."/>
            <person name="Zimin A."/>
            <person name="Xu P."/>
            <person name="Phillippy A.M."/>
            <person name="Geng X."/>
            <person name="Song L."/>
            <person name="Sun F."/>
            <person name="Li C."/>
            <person name="Wang X."/>
            <person name="Chen A."/>
            <person name="Jin Y."/>
            <person name="Yuan Z."/>
            <person name="Yang Y."/>
            <person name="Tan S."/>
            <person name="Peatman E."/>
            <person name="Lu J."/>
            <person name="Qin Z."/>
            <person name="Dunham R."/>
            <person name="Li Z."/>
            <person name="Sonstegard T."/>
            <person name="Feng J."/>
            <person name="Danzmann R.G."/>
            <person name="Schroeder S."/>
            <person name="Scheffler B."/>
            <person name="Duke M.V."/>
            <person name="Ballard L."/>
            <person name="Kucuktas H."/>
            <person name="Kaltenboeck L."/>
            <person name="Liu H."/>
            <person name="Armbruster J."/>
            <person name="Xie Y."/>
            <person name="Kirby M.L."/>
            <person name="Tian Y."/>
            <person name="Flanagan M.E."/>
            <person name="Mu W."/>
            <person name="Waldbieser G.C."/>
        </authorList>
    </citation>
    <scope>NUCLEOTIDE SEQUENCE [LARGE SCALE GENOMIC DNA]</scope>
    <source>
        <strain evidence="5">SDA103</strain>
    </source>
</reference>
<evidence type="ECO:0000256" key="2">
    <source>
        <dbReference type="ARBA" id="ARBA00022741"/>
    </source>
</evidence>
<dbReference type="AlphaFoldDB" id="A0A2D0QQX4"/>